<comment type="caution">
    <text evidence="5">The sequence shown here is derived from an EMBL/GenBank/DDBJ whole genome shotgun (WGS) entry which is preliminary data.</text>
</comment>
<dbReference type="Pfam" id="PF01040">
    <property type="entry name" value="UbiA"/>
    <property type="match status" value="1"/>
</dbReference>
<keyword evidence="2" id="KW-0812">Transmembrane</keyword>
<dbReference type="STRING" id="765420.OSCT_0650"/>
<dbReference type="InterPro" id="IPR044878">
    <property type="entry name" value="UbiA_sf"/>
</dbReference>
<dbReference type="HOGENOM" id="CLU_871085_0_0_0"/>
<dbReference type="Gene3D" id="1.10.357.140">
    <property type="entry name" value="UbiA prenyltransferase"/>
    <property type="match status" value="1"/>
</dbReference>
<evidence type="ECO:0000256" key="3">
    <source>
        <dbReference type="ARBA" id="ARBA00022989"/>
    </source>
</evidence>
<evidence type="ECO:0000313" key="6">
    <source>
        <dbReference type="Proteomes" id="UP000054010"/>
    </source>
</evidence>
<evidence type="ECO:0000256" key="1">
    <source>
        <dbReference type="ARBA" id="ARBA00004141"/>
    </source>
</evidence>
<dbReference type="GO" id="GO:0016020">
    <property type="term" value="C:membrane"/>
    <property type="evidence" value="ECO:0007669"/>
    <property type="project" value="UniProtKB-SubCell"/>
</dbReference>
<comment type="subcellular location">
    <subcellularLocation>
        <location evidence="1">Membrane</location>
        <topology evidence="1">Multi-pass membrane protein</topology>
    </subcellularLocation>
</comment>
<dbReference type="Proteomes" id="UP000054010">
    <property type="component" value="Unassembled WGS sequence"/>
</dbReference>
<keyword evidence="6" id="KW-1185">Reference proteome</keyword>
<evidence type="ECO:0008006" key="7">
    <source>
        <dbReference type="Google" id="ProtNLM"/>
    </source>
</evidence>
<proteinExistence type="predicted"/>
<evidence type="ECO:0000256" key="2">
    <source>
        <dbReference type="ARBA" id="ARBA00022692"/>
    </source>
</evidence>
<gene>
    <name evidence="5" type="ORF">OSCT_0650</name>
</gene>
<keyword evidence="3" id="KW-1133">Transmembrane helix</keyword>
<name>E1IBE9_9CHLR</name>
<dbReference type="AlphaFoldDB" id="E1IBE9"/>
<evidence type="ECO:0000313" key="5">
    <source>
        <dbReference type="EMBL" id="EFO81506.1"/>
    </source>
</evidence>
<evidence type="ECO:0000256" key="4">
    <source>
        <dbReference type="ARBA" id="ARBA00023136"/>
    </source>
</evidence>
<protein>
    <recommendedName>
        <fullName evidence="7">UbiA prenyltransferase</fullName>
    </recommendedName>
</protein>
<dbReference type="GO" id="GO:0016765">
    <property type="term" value="F:transferase activity, transferring alkyl or aryl (other than methyl) groups"/>
    <property type="evidence" value="ECO:0007669"/>
    <property type="project" value="InterPro"/>
</dbReference>
<sequence length="319" mass="33339">MDLYRFTRFSAFGATAVLPLLGAGSVKPDLHLGASLCLLGVAACFHSFAYIHNDVCDLELDRSQPLRADYPLVRGDLAPSAALALALSAIPAAFSLSQGRAGRGYLAAAFALMAAYNRWGKACPFPPLTDLVQALGWACLIAYGAEAAGAPPNRLTHYLIGYEILLILMVNGVHGALRDLGNDQACGAQTTAIMLGASATPTGLRIGPGLLGYAGLLQAGMFALAHGANRHNHAAHQRRAALSLTTLSSLTLALLIHAARGTISPTDSGMLHLILILSSPIALVEPGLGPALRNTTLVAHSLPLLANGMTYDALRRLWP</sequence>
<dbReference type="eggNOG" id="ENOG50340DF">
    <property type="taxonomic scope" value="Bacteria"/>
</dbReference>
<dbReference type="EMBL" id="ADVR01000011">
    <property type="protein sequence ID" value="EFO81506.1"/>
    <property type="molecule type" value="Genomic_DNA"/>
</dbReference>
<accession>E1IBE9</accession>
<dbReference type="InterPro" id="IPR000537">
    <property type="entry name" value="UbiA_prenyltransferase"/>
</dbReference>
<keyword evidence="4" id="KW-0472">Membrane</keyword>
<organism evidence="5 6">
    <name type="scientific">Oscillochloris trichoides DG-6</name>
    <dbReference type="NCBI Taxonomy" id="765420"/>
    <lineage>
        <taxon>Bacteria</taxon>
        <taxon>Bacillati</taxon>
        <taxon>Chloroflexota</taxon>
        <taxon>Chloroflexia</taxon>
        <taxon>Chloroflexales</taxon>
        <taxon>Chloroflexineae</taxon>
        <taxon>Oscillochloridaceae</taxon>
        <taxon>Oscillochloris</taxon>
    </lineage>
</organism>
<reference evidence="5 6" key="1">
    <citation type="journal article" date="2011" name="J. Bacteriol.">
        <title>Draft genome sequence of the anoxygenic filamentous phototrophic bacterium Oscillochloris trichoides subsp. DG-6.</title>
        <authorList>
            <person name="Kuznetsov B.B."/>
            <person name="Ivanovsky R.N."/>
            <person name="Keppen O.I."/>
            <person name="Sukhacheva M.V."/>
            <person name="Bumazhkin B.K."/>
            <person name="Patutina E.O."/>
            <person name="Beletsky A.V."/>
            <person name="Mardanov A.V."/>
            <person name="Baslerov R.V."/>
            <person name="Panteleeva A.N."/>
            <person name="Kolganova T.V."/>
            <person name="Ravin N.V."/>
            <person name="Skryabin K.G."/>
        </authorList>
    </citation>
    <scope>NUCLEOTIDE SEQUENCE [LARGE SCALE GENOMIC DNA]</scope>
    <source>
        <strain evidence="5 6">DG-6</strain>
    </source>
</reference>